<dbReference type="GO" id="GO:0007165">
    <property type="term" value="P:signal transduction"/>
    <property type="evidence" value="ECO:0007669"/>
    <property type="project" value="InterPro"/>
</dbReference>
<protein>
    <recommendedName>
        <fullName evidence="3">HAMP domain-containing protein</fullName>
    </recommendedName>
</protein>
<dbReference type="PANTHER" id="PTHR32089">
    <property type="entry name" value="METHYL-ACCEPTING CHEMOTAXIS PROTEIN MCPB"/>
    <property type="match status" value="1"/>
</dbReference>
<organism evidence="4 5">
    <name type="scientific">Lacimicrobium alkaliphilum</name>
    <dbReference type="NCBI Taxonomy" id="1526571"/>
    <lineage>
        <taxon>Bacteria</taxon>
        <taxon>Pseudomonadati</taxon>
        <taxon>Pseudomonadota</taxon>
        <taxon>Gammaproteobacteria</taxon>
        <taxon>Alteromonadales</taxon>
        <taxon>Alteromonadaceae</taxon>
        <taxon>Lacimicrobium</taxon>
    </lineage>
</organism>
<dbReference type="KEGG" id="lal:AT746_04420"/>
<evidence type="ECO:0000256" key="1">
    <source>
        <dbReference type="SAM" id="Coils"/>
    </source>
</evidence>
<name>A0A0U2Z3U5_9ALTE</name>
<keyword evidence="2" id="KW-1133">Transmembrane helix</keyword>
<evidence type="ECO:0000259" key="3">
    <source>
        <dbReference type="PROSITE" id="PS50885"/>
    </source>
</evidence>
<reference evidence="4 5" key="1">
    <citation type="submission" date="2015-12" db="EMBL/GenBank/DDBJ databases">
        <title>Complete genome of Lacimicrobium alkaliphilum KCTC 32984.</title>
        <authorList>
            <person name="Kim S.-G."/>
            <person name="Lee Y.-J."/>
        </authorList>
    </citation>
    <scope>NUCLEOTIDE SEQUENCE [LARGE SCALE GENOMIC DNA]</scope>
    <source>
        <strain evidence="4 5">YelD216</strain>
    </source>
</reference>
<dbReference type="SMART" id="SM00304">
    <property type="entry name" value="HAMP"/>
    <property type="match status" value="1"/>
</dbReference>
<dbReference type="Gene3D" id="6.10.340.10">
    <property type="match status" value="1"/>
</dbReference>
<feature type="transmembrane region" description="Helical" evidence="2">
    <location>
        <begin position="272"/>
        <end position="294"/>
    </location>
</feature>
<keyword evidence="2" id="KW-0472">Membrane</keyword>
<evidence type="ECO:0000313" key="4">
    <source>
        <dbReference type="EMBL" id="ALS97587.1"/>
    </source>
</evidence>
<dbReference type="STRING" id="1526571.AT746_04420"/>
<sequence>MFSLSSIRNKLILISILVLAGMAGMSLMQNITSANMDRLSQIEVTTNQAHSGMLTLRRNEKDFLLRSDTSYHDKFNSNYNALQATTESLRSDLAEVGLPEQKAKQLVEILSKYKDKFDALLQKSVEIGLTPQTGFYGALRNAVHAAEEQVDKVENDALKADMLMLRRHEKDFMLRSDMKYSQRFDESFDDFMTTLRQSALPAQNKEEIERLMNNYNRHFAAFVEGQKQLGLTSKEGLMGQVRDQVRATEALLAELSSEIQEQIKDYRAQTRLLSSVVSTLTIIFIIAVVILVSLSISRPVKYLADLMKKISDDKDLSKRYQYDGADEINAVGDSLNQMLERFMSPCTRCISRQKC</sequence>
<dbReference type="EMBL" id="CP013650">
    <property type="protein sequence ID" value="ALS97587.1"/>
    <property type="molecule type" value="Genomic_DNA"/>
</dbReference>
<keyword evidence="2" id="KW-0812">Transmembrane</keyword>
<accession>A0A0U2Z3U5</accession>
<dbReference type="PANTHER" id="PTHR32089:SF112">
    <property type="entry name" value="LYSOZYME-LIKE PROTEIN-RELATED"/>
    <property type="match status" value="1"/>
</dbReference>
<evidence type="ECO:0000313" key="5">
    <source>
        <dbReference type="Proteomes" id="UP000068447"/>
    </source>
</evidence>
<feature type="domain" description="HAMP" evidence="3">
    <location>
        <begin position="294"/>
        <end position="341"/>
    </location>
</feature>
<dbReference type="InterPro" id="IPR003660">
    <property type="entry name" value="HAMP_dom"/>
</dbReference>
<dbReference type="SUPFAM" id="SSF158472">
    <property type="entry name" value="HAMP domain-like"/>
    <property type="match status" value="1"/>
</dbReference>
<keyword evidence="1" id="KW-0175">Coiled coil</keyword>
<dbReference type="AlphaFoldDB" id="A0A0U2Z3U5"/>
<dbReference type="CDD" id="cd06225">
    <property type="entry name" value="HAMP"/>
    <property type="match status" value="1"/>
</dbReference>
<dbReference type="SMART" id="SM01358">
    <property type="entry name" value="HBM"/>
    <property type="match status" value="1"/>
</dbReference>
<dbReference type="Proteomes" id="UP000068447">
    <property type="component" value="Chromosome"/>
</dbReference>
<keyword evidence="5" id="KW-1185">Reference proteome</keyword>
<dbReference type="PROSITE" id="PS50885">
    <property type="entry name" value="HAMP"/>
    <property type="match status" value="1"/>
</dbReference>
<dbReference type="InterPro" id="IPR032255">
    <property type="entry name" value="HBM"/>
</dbReference>
<dbReference type="Pfam" id="PF00672">
    <property type="entry name" value="HAMP"/>
    <property type="match status" value="1"/>
</dbReference>
<evidence type="ECO:0000256" key="2">
    <source>
        <dbReference type="SAM" id="Phobius"/>
    </source>
</evidence>
<proteinExistence type="predicted"/>
<dbReference type="GO" id="GO:0016020">
    <property type="term" value="C:membrane"/>
    <property type="evidence" value="ECO:0007669"/>
    <property type="project" value="InterPro"/>
</dbReference>
<feature type="coiled-coil region" evidence="1">
    <location>
        <begin position="238"/>
        <end position="265"/>
    </location>
</feature>
<gene>
    <name evidence="4" type="ORF">AT746_04420</name>
</gene>
<dbReference type="OrthoDB" id="8724845at2"/>